<dbReference type="PANTHER" id="PTHR11127:SF17">
    <property type="entry name" value="60S RIBOSOMAL PROTEIN L14-1"/>
    <property type="match status" value="1"/>
</dbReference>
<dbReference type="eggNOG" id="KOG3421">
    <property type="taxonomic scope" value="Eukaryota"/>
</dbReference>
<evidence type="ECO:0000313" key="3">
    <source>
        <dbReference type="Proteomes" id="UP000189701"/>
    </source>
</evidence>
<dbReference type="InterPro" id="IPR039660">
    <property type="entry name" value="Ribosomal_eL14"/>
</dbReference>
<keyword evidence="1" id="KW-0689">Ribosomal protein</keyword>
<reference evidence="4" key="2">
    <citation type="submission" date="2025-08" db="UniProtKB">
        <authorList>
            <consortium name="RefSeq"/>
        </authorList>
    </citation>
    <scope>IDENTIFICATION</scope>
    <source>
        <tissue evidence="4">Leaf</tissue>
    </source>
</reference>
<dbReference type="InterPro" id="IPR014722">
    <property type="entry name" value="Rib_uL2_dom2"/>
</dbReference>
<sequence length="129" mass="13583">MSFKRFVEIGRVTLVNYGEDYGKLVVIVDVINQKSLPPSPSLLLRRAPAIDVGVASSSHPKRPAARPYSRRTTMAACVAAAASSSFCSVATTTPATSSHGRAAASLLLPSATSSHGRLPKLPSVEHVQQ</sequence>
<dbReference type="PANTHER" id="PTHR11127">
    <property type="entry name" value="60S RIBOSOMAL PROTEIN L14"/>
    <property type="match status" value="1"/>
</dbReference>
<dbReference type="SUPFAM" id="SSF50104">
    <property type="entry name" value="Translation proteins SH3-like domain"/>
    <property type="match status" value="1"/>
</dbReference>
<keyword evidence="2" id="KW-0687">Ribonucleoprotein</keyword>
<dbReference type="CDD" id="cd23702">
    <property type="entry name" value="eL14"/>
    <property type="match status" value="1"/>
</dbReference>
<evidence type="ECO:0000256" key="1">
    <source>
        <dbReference type="ARBA" id="ARBA00022980"/>
    </source>
</evidence>
<dbReference type="InterPro" id="IPR008991">
    <property type="entry name" value="Translation_prot_SH3-like_sf"/>
</dbReference>
<keyword evidence="3" id="KW-1185">Reference proteome</keyword>
<dbReference type="GO" id="GO:0042273">
    <property type="term" value="P:ribosomal large subunit biogenesis"/>
    <property type="evidence" value="ECO:0007669"/>
    <property type="project" value="TreeGrafter"/>
</dbReference>
<dbReference type="GO" id="GO:0022625">
    <property type="term" value="C:cytosolic large ribosomal subunit"/>
    <property type="evidence" value="ECO:0007669"/>
    <property type="project" value="TreeGrafter"/>
</dbReference>
<gene>
    <name evidence="4" type="primary">LOC104231063</name>
</gene>
<dbReference type="GO" id="GO:0003723">
    <property type="term" value="F:RNA binding"/>
    <property type="evidence" value="ECO:0007669"/>
    <property type="project" value="InterPro"/>
</dbReference>
<evidence type="ECO:0000256" key="2">
    <source>
        <dbReference type="ARBA" id="ARBA00023274"/>
    </source>
</evidence>
<evidence type="ECO:0000313" key="4">
    <source>
        <dbReference type="RefSeq" id="XP_009782291.1"/>
    </source>
</evidence>
<dbReference type="Proteomes" id="UP000189701">
    <property type="component" value="Unplaced"/>
</dbReference>
<proteinExistence type="predicted"/>
<reference evidence="3" key="1">
    <citation type="journal article" date="2013" name="Genome Biol.">
        <title>Reference genomes and transcriptomes of Nicotiana sylvestris and Nicotiana tomentosiformis.</title>
        <authorList>
            <person name="Sierro N."/>
            <person name="Battey J.N."/>
            <person name="Ouadi S."/>
            <person name="Bovet L."/>
            <person name="Goepfert S."/>
            <person name="Bakaher N."/>
            <person name="Peitsch M.C."/>
            <person name="Ivanov N.V."/>
        </authorList>
    </citation>
    <scope>NUCLEOTIDE SEQUENCE [LARGE SCALE GENOMIC DNA]</scope>
</reference>
<dbReference type="STRING" id="4096.A0A1U7WYA2"/>
<dbReference type="GO" id="GO:0003735">
    <property type="term" value="F:structural constituent of ribosome"/>
    <property type="evidence" value="ECO:0007669"/>
    <property type="project" value="InterPro"/>
</dbReference>
<dbReference type="RefSeq" id="XP_009782291.1">
    <property type="nucleotide sequence ID" value="XM_009783989.1"/>
</dbReference>
<protein>
    <submittedName>
        <fullName evidence="4">60S ribosomal protein L14-like</fullName>
    </submittedName>
</protein>
<organism evidence="3 4">
    <name type="scientific">Nicotiana sylvestris</name>
    <name type="common">Wood tobacco</name>
    <name type="synonym">South American tobacco</name>
    <dbReference type="NCBI Taxonomy" id="4096"/>
    <lineage>
        <taxon>Eukaryota</taxon>
        <taxon>Viridiplantae</taxon>
        <taxon>Streptophyta</taxon>
        <taxon>Embryophyta</taxon>
        <taxon>Tracheophyta</taxon>
        <taxon>Spermatophyta</taxon>
        <taxon>Magnoliopsida</taxon>
        <taxon>eudicotyledons</taxon>
        <taxon>Gunneridae</taxon>
        <taxon>Pentapetalae</taxon>
        <taxon>asterids</taxon>
        <taxon>lamiids</taxon>
        <taxon>Solanales</taxon>
        <taxon>Solanaceae</taxon>
        <taxon>Nicotianoideae</taxon>
        <taxon>Nicotianeae</taxon>
        <taxon>Nicotiana</taxon>
    </lineage>
</organism>
<name>A0A1U7WYA2_NICSY</name>
<dbReference type="AlphaFoldDB" id="A0A1U7WYA2"/>
<dbReference type="Gene3D" id="2.30.30.30">
    <property type="match status" value="1"/>
</dbReference>
<accession>A0A1U7WYA2</accession>